<protein>
    <submittedName>
        <fullName evidence="2">Uncharacterized protein</fullName>
    </submittedName>
</protein>
<reference evidence="3" key="1">
    <citation type="journal article" date="2010" name="Genome Res.">
        <title>Population genomic sequencing of Coccidioides fungi reveals recent hybridization and transposon control.</title>
        <authorList>
            <person name="Neafsey D.E."/>
            <person name="Barker B.M."/>
            <person name="Sharpton T.J."/>
            <person name="Stajich J.E."/>
            <person name="Park D.J."/>
            <person name="Whiston E."/>
            <person name="Hung C.-Y."/>
            <person name="McMahan C."/>
            <person name="White J."/>
            <person name="Sykes S."/>
            <person name="Heiman D."/>
            <person name="Young S."/>
            <person name="Zeng Q."/>
            <person name="Abouelleil A."/>
            <person name="Aftuck L."/>
            <person name="Bessette D."/>
            <person name="Brown A."/>
            <person name="FitzGerald M."/>
            <person name="Lui A."/>
            <person name="Macdonald J.P."/>
            <person name="Priest M."/>
            <person name="Orbach M.J."/>
            <person name="Galgiani J.N."/>
            <person name="Kirkland T.N."/>
            <person name="Cole G.T."/>
            <person name="Birren B.W."/>
            <person name="Henn M.R."/>
            <person name="Taylor J.W."/>
            <person name="Rounsley S.D."/>
        </authorList>
    </citation>
    <scope>NUCLEOTIDE SEQUENCE [LARGE SCALE GENOMIC DNA]</scope>
    <source>
        <strain evidence="3">RMSCC 2394</strain>
    </source>
</reference>
<feature type="compositionally biased region" description="Basic and acidic residues" evidence="1">
    <location>
        <begin position="104"/>
        <end position="123"/>
    </location>
</feature>
<evidence type="ECO:0000256" key="1">
    <source>
        <dbReference type="SAM" id="MobiDB-lite"/>
    </source>
</evidence>
<sequence length="123" mass="13179">MEQAAGADKAAGNPNGDKLVFEPPCPWHGSSSYLEGERFYLHCRDALVCDAAVVDGAWSCEAAQVALNRIGQKVAAVTVALVLLGPRGCGCSKTQPLPARLRKQHQEERPPPQPNAREDTCGR</sequence>
<evidence type="ECO:0000313" key="2">
    <source>
        <dbReference type="EMBL" id="KMP09806.1"/>
    </source>
</evidence>
<organism evidence="2 3">
    <name type="scientific">Coccidioides immitis RMSCC 2394</name>
    <dbReference type="NCBI Taxonomy" id="404692"/>
    <lineage>
        <taxon>Eukaryota</taxon>
        <taxon>Fungi</taxon>
        <taxon>Dikarya</taxon>
        <taxon>Ascomycota</taxon>
        <taxon>Pezizomycotina</taxon>
        <taxon>Eurotiomycetes</taxon>
        <taxon>Eurotiomycetidae</taxon>
        <taxon>Onygenales</taxon>
        <taxon>Onygenaceae</taxon>
        <taxon>Coccidioides</taxon>
    </lineage>
</organism>
<feature type="region of interest" description="Disordered" evidence="1">
    <location>
        <begin position="99"/>
        <end position="123"/>
    </location>
</feature>
<dbReference type="AlphaFoldDB" id="A0A0J6YMB4"/>
<accession>A0A0J6YMB4</accession>
<evidence type="ECO:0000313" key="3">
    <source>
        <dbReference type="Proteomes" id="UP000054565"/>
    </source>
</evidence>
<gene>
    <name evidence="2" type="ORF">CIRG_09039</name>
</gene>
<name>A0A0J6YMB4_COCIT</name>
<proteinExistence type="predicted"/>
<dbReference type="Proteomes" id="UP000054565">
    <property type="component" value="Unassembled WGS sequence"/>
</dbReference>
<dbReference type="EMBL" id="DS028100">
    <property type="protein sequence ID" value="KMP09806.1"/>
    <property type="molecule type" value="Genomic_DNA"/>
</dbReference>